<proteinExistence type="predicted"/>
<feature type="region of interest" description="Disordered" evidence="1">
    <location>
        <begin position="1"/>
        <end position="52"/>
    </location>
</feature>
<evidence type="ECO:0000313" key="2">
    <source>
        <dbReference type="EMBL" id="KAL1413755.1"/>
    </source>
</evidence>
<dbReference type="GeneID" id="95982580"/>
<sequence length="264" mass="29398">MAPTRTARPPKTPPPTARGPTSTPSPVPPHRTQSLLPTPTKKRKPRWPRPVVSTPGSVTVLSTIPLHAIRPVRIGMPSCDPPQAYGYYLPMAIVDVLLGALYPLPLPTCIYQKPNLLEAGLQAHCSPQAAVYLSPLEGYLTLEVVRYDGLPDVEVLGLLRRQLWWPERMAPLAPWPAKRGKRVRVLEDLMAGFRGESIGHHLFLRVVDIWLWKAGSGNLADVEREGRLPKRRKKVHAALRHSLTPTSSIRSSQLASSQLIRHWL</sequence>
<feature type="compositionally biased region" description="Pro residues" evidence="1">
    <location>
        <begin position="10"/>
        <end position="29"/>
    </location>
</feature>
<gene>
    <name evidence="2" type="ORF">Q8F55_001537</name>
</gene>
<name>A0ABR3QG97_9TREE</name>
<organism evidence="2 3">
    <name type="scientific">Vanrija albida</name>
    <dbReference type="NCBI Taxonomy" id="181172"/>
    <lineage>
        <taxon>Eukaryota</taxon>
        <taxon>Fungi</taxon>
        <taxon>Dikarya</taxon>
        <taxon>Basidiomycota</taxon>
        <taxon>Agaricomycotina</taxon>
        <taxon>Tremellomycetes</taxon>
        <taxon>Trichosporonales</taxon>
        <taxon>Trichosporonaceae</taxon>
        <taxon>Vanrija</taxon>
    </lineage>
</organism>
<evidence type="ECO:0000256" key="1">
    <source>
        <dbReference type="SAM" id="MobiDB-lite"/>
    </source>
</evidence>
<comment type="caution">
    <text evidence="2">The sequence shown here is derived from an EMBL/GenBank/DDBJ whole genome shotgun (WGS) entry which is preliminary data.</text>
</comment>
<keyword evidence="3" id="KW-1185">Reference proteome</keyword>
<reference evidence="2 3" key="1">
    <citation type="submission" date="2023-08" db="EMBL/GenBank/DDBJ databases">
        <title>Annotated Genome Sequence of Vanrija albida AlHP1.</title>
        <authorList>
            <person name="Herzog R."/>
        </authorList>
    </citation>
    <scope>NUCLEOTIDE SEQUENCE [LARGE SCALE GENOMIC DNA]</scope>
    <source>
        <strain evidence="2 3">AlHP1</strain>
    </source>
</reference>
<dbReference type="RefSeq" id="XP_069213699.1">
    <property type="nucleotide sequence ID" value="XM_069350155.1"/>
</dbReference>
<evidence type="ECO:0000313" key="3">
    <source>
        <dbReference type="Proteomes" id="UP001565368"/>
    </source>
</evidence>
<protein>
    <submittedName>
        <fullName evidence="2">Uncharacterized protein</fullName>
    </submittedName>
</protein>
<dbReference type="Proteomes" id="UP001565368">
    <property type="component" value="Unassembled WGS sequence"/>
</dbReference>
<dbReference type="EMBL" id="JBBXJM010000001">
    <property type="protein sequence ID" value="KAL1413755.1"/>
    <property type="molecule type" value="Genomic_DNA"/>
</dbReference>
<accession>A0ABR3QG97</accession>